<feature type="transmembrane region" description="Helical" evidence="8">
    <location>
        <begin position="271"/>
        <end position="295"/>
    </location>
</feature>
<dbReference type="GO" id="GO:0009103">
    <property type="term" value="P:lipopolysaccharide biosynthetic process"/>
    <property type="evidence" value="ECO:0007669"/>
    <property type="project" value="TreeGrafter"/>
</dbReference>
<dbReference type="GO" id="GO:0005886">
    <property type="term" value="C:plasma membrane"/>
    <property type="evidence" value="ECO:0007669"/>
    <property type="project" value="UniProtKB-SubCell"/>
</dbReference>
<dbReference type="AlphaFoldDB" id="A0AAE8VV68"/>
<feature type="region of interest" description="Disordered" evidence="7">
    <location>
        <begin position="385"/>
        <end position="406"/>
    </location>
</feature>
<dbReference type="PANTHER" id="PTHR22926:SF3">
    <property type="entry name" value="UNDECAPRENYL-PHOSPHATE ALPHA-N-ACETYLGLUCOSAMINYL 1-PHOSPHATE TRANSFERASE"/>
    <property type="match status" value="1"/>
</dbReference>
<feature type="transmembrane region" description="Helical" evidence="8">
    <location>
        <begin position="143"/>
        <end position="161"/>
    </location>
</feature>
<evidence type="ECO:0000256" key="1">
    <source>
        <dbReference type="ARBA" id="ARBA00004651"/>
    </source>
</evidence>
<dbReference type="EMBL" id="SPAZ01000358">
    <property type="protein sequence ID" value="TQE16011.1"/>
    <property type="molecule type" value="Genomic_DNA"/>
</dbReference>
<accession>A0AAE8VV68</accession>
<keyword evidence="5 8" id="KW-1133">Transmembrane helix</keyword>
<evidence type="ECO:0000256" key="3">
    <source>
        <dbReference type="ARBA" id="ARBA00022679"/>
    </source>
</evidence>
<reference evidence="9 10" key="1">
    <citation type="submission" date="2019-03" db="EMBL/GenBank/DDBJ databases">
        <title>Comparative genomic analyses of the sweetpotato soil rot pathogen, Streptomyces ipomoeae.</title>
        <authorList>
            <person name="Ruschel Soares N."/>
            <person name="Badger J.H."/>
            <person name="Huguet-Tapia J.C."/>
            <person name="Clark C.A."/>
            <person name="Pettis G.S."/>
        </authorList>
    </citation>
    <scope>NUCLEOTIDE SEQUENCE [LARGE SCALE GENOMIC DNA]</scope>
    <source>
        <strain evidence="9 10">88-35</strain>
    </source>
</reference>
<name>A0AAE8VV68_9ACTN</name>
<dbReference type="RefSeq" id="WP_141586269.1">
    <property type="nucleotide sequence ID" value="NZ_SPAY01000002.1"/>
</dbReference>
<feature type="transmembrane region" description="Helical" evidence="8">
    <location>
        <begin position="71"/>
        <end position="93"/>
    </location>
</feature>
<feature type="transmembrane region" description="Helical" evidence="8">
    <location>
        <begin position="99"/>
        <end position="131"/>
    </location>
</feature>
<evidence type="ECO:0000256" key="5">
    <source>
        <dbReference type="ARBA" id="ARBA00022989"/>
    </source>
</evidence>
<feature type="compositionally biased region" description="Basic and acidic residues" evidence="7">
    <location>
        <begin position="390"/>
        <end position="400"/>
    </location>
</feature>
<dbReference type="GO" id="GO:0044038">
    <property type="term" value="P:cell wall macromolecule biosynthetic process"/>
    <property type="evidence" value="ECO:0007669"/>
    <property type="project" value="TreeGrafter"/>
</dbReference>
<feature type="transmembrane region" description="Helical" evidence="8">
    <location>
        <begin position="39"/>
        <end position="59"/>
    </location>
</feature>
<dbReference type="Pfam" id="PF00953">
    <property type="entry name" value="Glycos_transf_4"/>
    <property type="match status" value="1"/>
</dbReference>
<evidence type="ECO:0000256" key="4">
    <source>
        <dbReference type="ARBA" id="ARBA00022692"/>
    </source>
</evidence>
<feature type="transmembrane region" description="Helical" evidence="8">
    <location>
        <begin position="301"/>
        <end position="320"/>
    </location>
</feature>
<evidence type="ECO:0000256" key="2">
    <source>
        <dbReference type="ARBA" id="ARBA00022475"/>
    </source>
</evidence>
<dbReference type="GO" id="GO:0071555">
    <property type="term" value="P:cell wall organization"/>
    <property type="evidence" value="ECO:0007669"/>
    <property type="project" value="TreeGrafter"/>
</dbReference>
<proteinExistence type="predicted"/>
<comment type="subcellular location">
    <subcellularLocation>
        <location evidence="1">Cell membrane</location>
        <topology evidence="1">Multi-pass membrane protein</topology>
    </subcellularLocation>
</comment>
<dbReference type="InterPro" id="IPR000715">
    <property type="entry name" value="Glycosyl_transferase_4"/>
</dbReference>
<evidence type="ECO:0000313" key="10">
    <source>
        <dbReference type="Proteomes" id="UP000318720"/>
    </source>
</evidence>
<evidence type="ECO:0000313" key="9">
    <source>
        <dbReference type="EMBL" id="TQE16011.1"/>
    </source>
</evidence>
<organism evidence="9 10">
    <name type="scientific">Streptomyces ipomoeae</name>
    <dbReference type="NCBI Taxonomy" id="103232"/>
    <lineage>
        <taxon>Bacteria</taxon>
        <taxon>Bacillati</taxon>
        <taxon>Actinomycetota</taxon>
        <taxon>Actinomycetes</taxon>
        <taxon>Kitasatosporales</taxon>
        <taxon>Streptomycetaceae</taxon>
        <taxon>Streptomyces</taxon>
    </lineage>
</organism>
<dbReference type="Proteomes" id="UP000318720">
    <property type="component" value="Unassembled WGS sequence"/>
</dbReference>
<dbReference type="PANTHER" id="PTHR22926">
    <property type="entry name" value="PHOSPHO-N-ACETYLMURAMOYL-PENTAPEPTIDE-TRANSFERASE"/>
    <property type="match status" value="1"/>
</dbReference>
<keyword evidence="4 8" id="KW-0812">Transmembrane</keyword>
<keyword evidence="3 9" id="KW-0808">Transferase</keyword>
<evidence type="ECO:0000256" key="8">
    <source>
        <dbReference type="SAM" id="Phobius"/>
    </source>
</evidence>
<protein>
    <submittedName>
        <fullName evidence="9">Undecaprenyl/decaprenyl-phosphate alpha-N-acetylglucosaminyl 1-phosphate transferase</fullName>
    </submittedName>
</protein>
<evidence type="ECO:0000256" key="6">
    <source>
        <dbReference type="ARBA" id="ARBA00023136"/>
    </source>
</evidence>
<dbReference type="GO" id="GO:0016780">
    <property type="term" value="F:phosphotransferase activity, for other substituted phosphate groups"/>
    <property type="evidence" value="ECO:0007669"/>
    <property type="project" value="InterPro"/>
</dbReference>
<feature type="transmembrane region" description="Helical" evidence="8">
    <location>
        <begin position="198"/>
        <end position="216"/>
    </location>
</feature>
<keyword evidence="2" id="KW-1003">Cell membrane</keyword>
<gene>
    <name evidence="9" type="ORF">Sipo8835_43995</name>
</gene>
<feature type="transmembrane region" description="Helical" evidence="8">
    <location>
        <begin position="222"/>
        <end position="243"/>
    </location>
</feature>
<keyword evidence="6 8" id="KW-0472">Membrane</keyword>
<comment type="caution">
    <text evidence="9">The sequence shown here is derived from an EMBL/GenBank/DDBJ whole genome shotgun (WGS) entry which is preliminary data.</text>
</comment>
<evidence type="ECO:0000256" key="7">
    <source>
        <dbReference type="SAM" id="MobiDB-lite"/>
    </source>
</evidence>
<sequence length="406" mass="40430">MLYGILASASALLLTALLTAAVRAPALRFGIVERRRMRPVPLLGGVALVGGVGAMAWVGEWSGVAPLGVEGARLLVAGAAMGGLGLVGDLWGLPFVPRVVGIACAAGFVVPYEDVGVLGGVAGVVWIVLVVHGFKGLGRPDGVLGVVGVVTAFALSACAAAEVVDGLAALLSLLAAGLTGFLMQNWPPARVALGECGALFVGFLLAGGVVQVYAYARGHGVGIGAPFALTALVTADAVLVLVSRRLAGREPWRSGADHLAHRLRRLGLTPVGVVVVLGVCAVASAAVGVAVHMLWMRAGGVWWVVGGAVLVVAGLSRVPVYGVGARTRQACPVPAPSGAGDGLTSPSTVPGISLGAAPGAFPGAAPGTVRRRIAASGPGAVVAPGRCAARGHDGRSVDPGRHRHHG</sequence>